<evidence type="ECO:0008006" key="3">
    <source>
        <dbReference type="Google" id="ProtNLM"/>
    </source>
</evidence>
<proteinExistence type="predicted"/>
<comment type="caution">
    <text evidence="1">The sequence shown here is derived from an EMBL/GenBank/DDBJ whole genome shotgun (WGS) entry which is preliminary data.</text>
</comment>
<organism evidence="1 2">
    <name type="scientific">Mucilaginibacter lutimaris</name>
    <dbReference type="NCBI Taxonomy" id="931629"/>
    <lineage>
        <taxon>Bacteria</taxon>
        <taxon>Pseudomonadati</taxon>
        <taxon>Bacteroidota</taxon>
        <taxon>Sphingobacteriia</taxon>
        <taxon>Sphingobacteriales</taxon>
        <taxon>Sphingobacteriaceae</taxon>
        <taxon>Mucilaginibacter</taxon>
    </lineage>
</organism>
<evidence type="ECO:0000313" key="2">
    <source>
        <dbReference type="Proteomes" id="UP001597073"/>
    </source>
</evidence>
<evidence type="ECO:0000313" key="1">
    <source>
        <dbReference type="EMBL" id="MFD0763263.1"/>
    </source>
</evidence>
<name>A0ABW2ZB76_9SPHI</name>
<dbReference type="RefSeq" id="WP_377137170.1">
    <property type="nucleotide sequence ID" value="NZ_JBHTIA010000002.1"/>
</dbReference>
<accession>A0ABW2ZB76</accession>
<dbReference type="EMBL" id="JBHTIA010000002">
    <property type="protein sequence ID" value="MFD0763263.1"/>
    <property type="molecule type" value="Genomic_DNA"/>
</dbReference>
<keyword evidence="2" id="KW-1185">Reference proteome</keyword>
<dbReference type="Proteomes" id="UP001597073">
    <property type="component" value="Unassembled WGS sequence"/>
</dbReference>
<reference evidence="2" key="1">
    <citation type="journal article" date="2019" name="Int. J. Syst. Evol. Microbiol.">
        <title>The Global Catalogue of Microorganisms (GCM) 10K type strain sequencing project: providing services to taxonomists for standard genome sequencing and annotation.</title>
        <authorList>
            <consortium name="The Broad Institute Genomics Platform"/>
            <consortium name="The Broad Institute Genome Sequencing Center for Infectious Disease"/>
            <person name="Wu L."/>
            <person name="Ma J."/>
        </authorList>
    </citation>
    <scope>NUCLEOTIDE SEQUENCE [LARGE SCALE GENOMIC DNA]</scope>
    <source>
        <strain evidence="2">CCUG 60742</strain>
    </source>
</reference>
<protein>
    <recommendedName>
        <fullName evidence="3">Natural product</fullName>
    </recommendedName>
</protein>
<sequence>MKSLKLKALKLGAEQVLDRSQMKNVMGGLVNESASTQDCVKDGNTCPWGVFAHCCNACVAFVCGGKILN</sequence>
<gene>
    <name evidence="1" type="ORF">ACFQZI_00260</name>
</gene>